<dbReference type="InterPro" id="IPR008030">
    <property type="entry name" value="NmrA-like"/>
</dbReference>
<dbReference type="EMBL" id="BAABHK010000016">
    <property type="protein sequence ID" value="GAA4635959.1"/>
    <property type="molecule type" value="Genomic_DNA"/>
</dbReference>
<evidence type="ECO:0000313" key="3">
    <source>
        <dbReference type="Proteomes" id="UP001501442"/>
    </source>
</evidence>
<reference evidence="3" key="1">
    <citation type="journal article" date="2019" name="Int. J. Syst. Evol. Microbiol.">
        <title>The Global Catalogue of Microorganisms (GCM) 10K type strain sequencing project: providing services to taxonomists for standard genome sequencing and annotation.</title>
        <authorList>
            <consortium name="The Broad Institute Genomics Platform"/>
            <consortium name="The Broad Institute Genome Sequencing Center for Infectious Disease"/>
            <person name="Wu L."/>
            <person name="Ma J."/>
        </authorList>
    </citation>
    <scope>NUCLEOTIDE SEQUENCE [LARGE SCALE GENOMIC DNA]</scope>
    <source>
        <strain evidence="3">JCM 17939</strain>
    </source>
</reference>
<dbReference type="RefSeq" id="WP_345438938.1">
    <property type="nucleotide sequence ID" value="NZ_BAABHK010000016.1"/>
</dbReference>
<gene>
    <name evidence="2" type="ORF">GCM10023196_083710</name>
</gene>
<sequence>MILVTGATGNVGRHLVTRLLAADVPVRALTRDPGAADLPEGVEAVAGDLADPESLEGALKGVESVFLVWPSLTAEEAPGVIEAIGRHARRVVYLSSLGVDDGAERQADLINQFHADMERLMEKSGLEQTFLRAGTFAANSLGWAEQVRGGDVVRYPFAGAKAIIHEADIAAVAARVFTEDGHVGAKHILTGPDALTTAQRVQIIGEAIGRTLSFEKTPADVARERMLADGWPPVLVDALLSGADDQPAAVTSTVEEITGAPARTFREWAVEHADAFR</sequence>
<comment type="caution">
    <text evidence="2">The sequence shown here is derived from an EMBL/GenBank/DDBJ whole genome shotgun (WGS) entry which is preliminary data.</text>
</comment>
<dbReference type="Gene3D" id="3.90.25.10">
    <property type="entry name" value="UDP-galactose 4-epimerase, domain 1"/>
    <property type="match status" value="1"/>
</dbReference>
<dbReference type="Proteomes" id="UP001501442">
    <property type="component" value="Unassembled WGS sequence"/>
</dbReference>
<evidence type="ECO:0000313" key="2">
    <source>
        <dbReference type="EMBL" id="GAA4635959.1"/>
    </source>
</evidence>
<keyword evidence="3" id="KW-1185">Reference proteome</keyword>
<dbReference type="PANTHER" id="PTHR43162">
    <property type="match status" value="1"/>
</dbReference>
<dbReference type="SUPFAM" id="SSF51735">
    <property type="entry name" value="NAD(P)-binding Rossmann-fold domains"/>
    <property type="match status" value="1"/>
</dbReference>
<protein>
    <submittedName>
        <fullName evidence="2">NAD(P)H-binding protein</fullName>
    </submittedName>
</protein>
<name>A0ABP8UNG2_9ACTN</name>
<accession>A0ABP8UNG2</accession>
<organism evidence="2 3">
    <name type="scientific">Actinoallomurus vinaceus</name>
    <dbReference type="NCBI Taxonomy" id="1080074"/>
    <lineage>
        <taxon>Bacteria</taxon>
        <taxon>Bacillati</taxon>
        <taxon>Actinomycetota</taxon>
        <taxon>Actinomycetes</taxon>
        <taxon>Streptosporangiales</taxon>
        <taxon>Thermomonosporaceae</taxon>
        <taxon>Actinoallomurus</taxon>
    </lineage>
</organism>
<dbReference type="PANTHER" id="PTHR43162:SF1">
    <property type="entry name" value="PRESTALK A DIFFERENTIATION PROTEIN A"/>
    <property type="match status" value="1"/>
</dbReference>
<proteinExistence type="predicted"/>
<dbReference type="Gene3D" id="3.40.50.720">
    <property type="entry name" value="NAD(P)-binding Rossmann-like Domain"/>
    <property type="match status" value="1"/>
</dbReference>
<dbReference type="InterPro" id="IPR051604">
    <property type="entry name" value="Ergot_Alk_Oxidoreductase"/>
</dbReference>
<feature type="domain" description="NmrA-like" evidence="1">
    <location>
        <begin position="2"/>
        <end position="224"/>
    </location>
</feature>
<dbReference type="Pfam" id="PF05368">
    <property type="entry name" value="NmrA"/>
    <property type="match status" value="1"/>
</dbReference>
<evidence type="ECO:0000259" key="1">
    <source>
        <dbReference type="Pfam" id="PF05368"/>
    </source>
</evidence>
<dbReference type="InterPro" id="IPR036291">
    <property type="entry name" value="NAD(P)-bd_dom_sf"/>
</dbReference>